<gene>
    <name evidence="2" type="ORF">GB881_16110</name>
</gene>
<dbReference type="GO" id="GO:0035556">
    <property type="term" value="P:intracellular signal transduction"/>
    <property type="evidence" value="ECO:0007669"/>
    <property type="project" value="InterPro"/>
</dbReference>
<dbReference type="GO" id="GO:0004016">
    <property type="term" value="F:adenylate cyclase activity"/>
    <property type="evidence" value="ECO:0007669"/>
    <property type="project" value="UniProtKB-ARBA"/>
</dbReference>
<dbReference type="Pfam" id="PF00211">
    <property type="entry name" value="Guanylate_cyc"/>
    <property type="match status" value="1"/>
</dbReference>
<dbReference type="EMBL" id="WHPC01000087">
    <property type="protein sequence ID" value="MPV38542.1"/>
    <property type="molecule type" value="Genomic_DNA"/>
</dbReference>
<proteinExistence type="predicted"/>
<organism evidence="2 3">
    <name type="scientific">Georgenia subflava</name>
    <dbReference type="NCBI Taxonomy" id="1622177"/>
    <lineage>
        <taxon>Bacteria</taxon>
        <taxon>Bacillati</taxon>
        <taxon>Actinomycetota</taxon>
        <taxon>Actinomycetes</taxon>
        <taxon>Micrococcales</taxon>
        <taxon>Bogoriellaceae</taxon>
        <taxon>Georgenia</taxon>
    </lineage>
</organism>
<feature type="domain" description="Guanylate cyclase" evidence="1">
    <location>
        <begin position="281"/>
        <end position="388"/>
    </location>
</feature>
<dbReference type="CDD" id="cd07302">
    <property type="entry name" value="CHD"/>
    <property type="match status" value="1"/>
</dbReference>
<dbReference type="PANTHER" id="PTHR43433:SF8">
    <property type="entry name" value="BIFUNCTIONAL LIPASE_ADENYLATE CYCLASE LIPJ"/>
    <property type="match status" value="1"/>
</dbReference>
<dbReference type="SUPFAM" id="SSF53474">
    <property type="entry name" value="alpha/beta-Hydrolases"/>
    <property type="match status" value="1"/>
</dbReference>
<dbReference type="InterPro" id="IPR000073">
    <property type="entry name" value="AB_hydrolase_1"/>
</dbReference>
<accession>A0A6N7EJH1</accession>
<dbReference type="Gene3D" id="3.40.50.1820">
    <property type="entry name" value="alpha/beta hydrolase"/>
    <property type="match status" value="1"/>
</dbReference>
<dbReference type="InterPro" id="IPR050471">
    <property type="entry name" value="AB_hydrolase"/>
</dbReference>
<dbReference type="InterPro" id="IPR029058">
    <property type="entry name" value="AB_hydrolase_fold"/>
</dbReference>
<dbReference type="PANTHER" id="PTHR43433">
    <property type="entry name" value="HYDROLASE, ALPHA/BETA FOLD FAMILY PROTEIN"/>
    <property type="match status" value="1"/>
</dbReference>
<dbReference type="Proteomes" id="UP000437709">
    <property type="component" value="Unassembled WGS sequence"/>
</dbReference>
<reference evidence="2 3" key="1">
    <citation type="submission" date="2019-10" db="EMBL/GenBank/DDBJ databases">
        <title>Georgenia wutianyii sp. nov. and Georgenia yuyongxinii sp. nov. isolated from plateau pika (Ochotona curzoniae) in the Qinghai-Tibet plateau of China.</title>
        <authorList>
            <person name="Tian Z."/>
        </authorList>
    </citation>
    <scope>NUCLEOTIDE SEQUENCE [LARGE SCALE GENOMIC DNA]</scope>
    <source>
        <strain evidence="2 3">JCM 19765</strain>
    </source>
</reference>
<evidence type="ECO:0000313" key="3">
    <source>
        <dbReference type="Proteomes" id="UP000437709"/>
    </source>
</evidence>
<dbReference type="RefSeq" id="WP_193312894.1">
    <property type="nucleotide sequence ID" value="NZ_VUKD01000002.1"/>
</dbReference>
<comment type="caution">
    <text evidence="2">The sequence shown here is derived from an EMBL/GenBank/DDBJ whole genome shotgun (WGS) entry which is preliminary data.</text>
</comment>
<dbReference type="PROSITE" id="PS50125">
    <property type="entry name" value="GUANYLATE_CYCLASE_2"/>
    <property type="match status" value="1"/>
</dbReference>
<dbReference type="AlphaFoldDB" id="A0A6N7EJH1"/>
<dbReference type="GO" id="GO:0009190">
    <property type="term" value="P:cyclic nucleotide biosynthetic process"/>
    <property type="evidence" value="ECO:0007669"/>
    <property type="project" value="InterPro"/>
</dbReference>
<evidence type="ECO:0000259" key="1">
    <source>
        <dbReference type="PROSITE" id="PS50125"/>
    </source>
</evidence>
<dbReference type="SUPFAM" id="SSF55073">
    <property type="entry name" value="Nucleotide cyclase"/>
    <property type="match status" value="1"/>
</dbReference>
<name>A0A6N7EJH1_9MICO</name>
<keyword evidence="3" id="KW-1185">Reference proteome</keyword>
<dbReference type="Pfam" id="PF00561">
    <property type="entry name" value="Abhydrolase_1"/>
    <property type="match status" value="1"/>
</dbReference>
<dbReference type="InterPro" id="IPR001054">
    <property type="entry name" value="A/G_cyclase"/>
</dbReference>
<sequence length="449" mass="47427">MRSGEVDIAYQVVGAGQRDVVVGIGWVSHLELLWELPESVHFLERLAGLGRLILYDARGTGLSDRPGGAPEVHDLVPDLVAVLDAAGSTRAVVVGWLDKAALALALAATHPERVEALVLGEPMASTVARPGHPDGLEPAVLETLASAVESGSWGTGALLPWIAPSVADEPRIAAWWRRWERMSATPNTAAGLLRLLLDVDVRALLPRVRARTLLIHRAGTALVPAAAVRWLADALPDARYTELEGTDLAAFFGDTDTLMDEIEDFVSGTRTGADVDRALATMLVTDLVGSTAQAAALGDRRWRELLDWHHQEVRRLLARYGGTEIDTAGDGFLAVFDLPSRAISCALALSDHLAGHRLGVRAGLHTGEVVRAGTAVRGVAVHVAARVAALGGAGEVLVSGTVRDLVLGSGVMLTPRGTHELHGVPGTWEVLEAARTGVRVPAVDGPVTR</sequence>
<protein>
    <submittedName>
        <fullName evidence="2">Adenylate/guanylate cyclase domain-containing protein</fullName>
    </submittedName>
</protein>
<dbReference type="SMART" id="SM00044">
    <property type="entry name" value="CYCc"/>
    <property type="match status" value="1"/>
</dbReference>
<dbReference type="Gene3D" id="3.30.70.1230">
    <property type="entry name" value="Nucleotide cyclase"/>
    <property type="match status" value="1"/>
</dbReference>
<evidence type="ECO:0000313" key="2">
    <source>
        <dbReference type="EMBL" id="MPV38542.1"/>
    </source>
</evidence>
<dbReference type="InterPro" id="IPR029787">
    <property type="entry name" value="Nucleotide_cyclase"/>
</dbReference>